<gene>
    <name evidence="1" type="ORF">PODLI_1B009351</name>
</gene>
<reference evidence="1" key="1">
    <citation type="submission" date="2022-12" db="EMBL/GenBank/DDBJ databases">
        <authorList>
            <person name="Alioto T."/>
            <person name="Alioto T."/>
            <person name="Gomez Garrido J."/>
        </authorList>
    </citation>
    <scope>NUCLEOTIDE SEQUENCE</scope>
</reference>
<evidence type="ECO:0000313" key="1">
    <source>
        <dbReference type="EMBL" id="CAI5785376.1"/>
    </source>
</evidence>
<feature type="non-terminal residue" evidence="1">
    <location>
        <position position="1"/>
    </location>
</feature>
<name>A0AA35KW21_9SAUR</name>
<organism evidence="1 2">
    <name type="scientific">Podarcis lilfordi</name>
    <name type="common">Lilford's wall lizard</name>
    <dbReference type="NCBI Taxonomy" id="74358"/>
    <lineage>
        <taxon>Eukaryota</taxon>
        <taxon>Metazoa</taxon>
        <taxon>Chordata</taxon>
        <taxon>Craniata</taxon>
        <taxon>Vertebrata</taxon>
        <taxon>Euteleostomi</taxon>
        <taxon>Lepidosauria</taxon>
        <taxon>Squamata</taxon>
        <taxon>Bifurcata</taxon>
        <taxon>Unidentata</taxon>
        <taxon>Episquamata</taxon>
        <taxon>Laterata</taxon>
        <taxon>Lacertibaenia</taxon>
        <taxon>Lacertidae</taxon>
        <taxon>Podarcis</taxon>
    </lineage>
</organism>
<sequence>SHYRVRHQSHSLNAEAQVNYTNVSRTGKALKGAWLPEPYFFAWWLFQVTAMRYASATLEE</sequence>
<keyword evidence="2" id="KW-1185">Reference proteome</keyword>
<evidence type="ECO:0000313" key="2">
    <source>
        <dbReference type="Proteomes" id="UP001178461"/>
    </source>
</evidence>
<dbReference type="AlphaFoldDB" id="A0AA35KW21"/>
<proteinExistence type="predicted"/>
<dbReference type="Proteomes" id="UP001178461">
    <property type="component" value="Chromosome 10"/>
</dbReference>
<feature type="non-terminal residue" evidence="1">
    <location>
        <position position="60"/>
    </location>
</feature>
<dbReference type="EMBL" id="OX395135">
    <property type="protein sequence ID" value="CAI5785376.1"/>
    <property type="molecule type" value="Genomic_DNA"/>
</dbReference>
<protein>
    <submittedName>
        <fullName evidence="1">Uncharacterized protein</fullName>
    </submittedName>
</protein>
<accession>A0AA35KW21</accession>